<proteinExistence type="inferred from homology"/>
<feature type="compositionally biased region" description="Polar residues" evidence="6">
    <location>
        <begin position="150"/>
        <end position="162"/>
    </location>
</feature>
<evidence type="ECO:0000313" key="8">
    <source>
        <dbReference type="EMBL" id="WEW57881.1"/>
    </source>
</evidence>
<reference evidence="8" key="1">
    <citation type="submission" date="2023-03" db="EMBL/GenBank/DDBJ databases">
        <title>Emydomyces testavorans Genome Sequence.</title>
        <authorList>
            <person name="Hoyer L."/>
        </authorList>
    </citation>
    <scope>NUCLEOTIDE SEQUENCE</scope>
    <source>
        <strain evidence="8">16-2883</strain>
    </source>
</reference>
<evidence type="ECO:0000256" key="1">
    <source>
        <dbReference type="ARBA" id="ARBA00004141"/>
    </source>
</evidence>
<keyword evidence="4 7" id="KW-1133">Transmembrane helix</keyword>
<evidence type="ECO:0000256" key="6">
    <source>
        <dbReference type="SAM" id="MobiDB-lite"/>
    </source>
</evidence>
<comment type="subcellular location">
    <subcellularLocation>
        <location evidence="1">Membrane</location>
        <topology evidence="1">Multi-pass membrane protein</topology>
    </subcellularLocation>
</comment>
<dbReference type="InterPro" id="IPR036259">
    <property type="entry name" value="MFS_trans_sf"/>
</dbReference>
<protein>
    <submittedName>
        <fullName evidence="8">Peptide transporter ptr2</fullName>
    </submittedName>
</protein>
<feature type="transmembrane region" description="Helical" evidence="7">
    <location>
        <begin position="102"/>
        <end position="123"/>
    </location>
</feature>
<evidence type="ECO:0000256" key="2">
    <source>
        <dbReference type="ARBA" id="ARBA00005982"/>
    </source>
</evidence>
<evidence type="ECO:0000256" key="7">
    <source>
        <dbReference type="SAM" id="Phobius"/>
    </source>
</evidence>
<dbReference type="Pfam" id="PF00854">
    <property type="entry name" value="PTR2"/>
    <property type="match status" value="1"/>
</dbReference>
<dbReference type="Gene3D" id="1.20.1250.20">
    <property type="entry name" value="MFS general substrate transporter like domains"/>
    <property type="match status" value="1"/>
</dbReference>
<name>A0AAF0IIP5_9EURO</name>
<feature type="region of interest" description="Disordered" evidence="6">
    <location>
        <begin position="134"/>
        <end position="162"/>
    </location>
</feature>
<dbReference type="SUPFAM" id="SSF103473">
    <property type="entry name" value="MFS general substrate transporter"/>
    <property type="match status" value="1"/>
</dbReference>
<sequence length="162" mass="17651">MAYAAIVQHLIYTSPPCYNFPKKCPASKGKLGNHIHVAIQTPAYLFIGLSEIFASITGFEYAFTKAPLSMKSFVTALFLFTNAFGAALGMAISPTAKHPKLVWMYTGLSVASAAAGVIFWFLYSQYNDREEEMNALEAPRGEDEKPVAANQISMTGRPGRSS</sequence>
<feature type="transmembrane region" description="Helical" evidence="7">
    <location>
        <begin position="43"/>
        <end position="63"/>
    </location>
</feature>
<feature type="transmembrane region" description="Helical" evidence="7">
    <location>
        <begin position="75"/>
        <end position="96"/>
    </location>
</feature>
<comment type="similarity">
    <text evidence="2">Belongs to the major facilitator superfamily. Proton-dependent oligopeptide transporter (POT/PTR) (TC 2.A.17) family.</text>
</comment>
<dbReference type="EMBL" id="CP120628">
    <property type="protein sequence ID" value="WEW57881.1"/>
    <property type="molecule type" value="Genomic_DNA"/>
</dbReference>
<dbReference type="GO" id="GO:0022857">
    <property type="term" value="F:transmembrane transporter activity"/>
    <property type="evidence" value="ECO:0007669"/>
    <property type="project" value="InterPro"/>
</dbReference>
<dbReference type="AlphaFoldDB" id="A0AAF0IIP5"/>
<gene>
    <name evidence="8" type="primary">PTR2_2</name>
    <name evidence="8" type="ORF">PRK78_003348</name>
</gene>
<keyword evidence="9" id="KW-1185">Reference proteome</keyword>
<evidence type="ECO:0000256" key="3">
    <source>
        <dbReference type="ARBA" id="ARBA00022692"/>
    </source>
</evidence>
<accession>A0AAF0IIP5</accession>
<keyword evidence="5 7" id="KW-0472">Membrane</keyword>
<dbReference type="Proteomes" id="UP001219355">
    <property type="component" value="Chromosome 2"/>
</dbReference>
<organism evidence="8 9">
    <name type="scientific">Emydomyces testavorans</name>
    <dbReference type="NCBI Taxonomy" id="2070801"/>
    <lineage>
        <taxon>Eukaryota</taxon>
        <taxon>Fungi</taxon>
        <taxon>Dikarya</taxon>
        <taxon>Ascomycota</taxon>
        <taxon>Pezizomycotina</taxon>
        <taxon>Eurotiomycetes</taxon>
        <taxon>Eurotiomycetidae</taxon>
        <taxon>Onygenales</taxon>
        <taxon>Nannizziopsiaceae</taxon>
        <taxon>Emydomyces</taxon>
    </lineage>
</organism>
<dbReference type="GO" id="GO:0016020">
    <property type="term" value="C:membrane"/>
    <property type="evidence" value="ECO:0007669"/>
    <property type="project" value="UniProtKB-SubCell"/>
</dbReference>
<evidence type="ECO:0000256" key="5">
    <source>
        <dbReference type="ARBA" id="ARBA00023136"/>
    </source>
</evidence>
<evidence type="ECO:0000313" key="9">
    <source>
        <dbReference type="Proteomes" id="UP001219355"/>
    </source>
</evidence>
<evidence type="ECO:0000256" key="4">
    <source>
        <dbReference type="ARBA" id="ARBA00022989"/>
    </source>
</evidence>
<dbReference type="PANTHER" id="PTHR11654">
    <property type="entry name" value="OLIGOPEPTIDE TRANSPORTER-RELATED"/>
    <property type="match status" value="1"/>
</dbReference>
<dbReference type="InterPro" id="IPR000109">
    <property type="entry name" value="POT_fam"/>
</dbReference>
<keyword evidence="3 7" id="KW-0812">Transmembrane</keyword>